<name>A0ABV2AUJ3_9EUKA</name>
<organism evidence="2 3">
    <name type="scientific">Bonamia ostreae</name>
    <dbReference type="NCBI Taxonomy" id="126728"/>
    <lineage>
        <taxon>Eukaryota</taxon>
        <taxon>Sar</taxon>
        <taxon>Rhizaria</taxon>
        <taxon>Endomyxa</taxon>
        <taxon>Ascetosporea</taxon>
        <taxon>Haplosporida</taxon>
        <taxon>Bonamia</taxon>
    </lineage>
</organism>
<dbReference type="InterPro" id="IPR014716">
    <property type="entry name" value="Fibrinogen_a/b/g_C_1"/>
</dbReference>
<dbReference type="InterPro" id="IPR002181">
    <property type="entry name" value="Fibrinogen_a/b/g_C_dom"/>
</dbReference>
<dbReference type="InterPro" id="IPR036056">
    <property type="entry name" value="Fibrinogen-like_C"/>
</dbReference>
<sequence>MTFAGNDQIHLLTKDRNTLYFAITLKNGTTQYGLYSPVSLSDEADKYRLNVEEISSGTLGK</sequence>
<keyword evidence="3" id="KW-1185">Reference proteome</keyword>
<reference evidence="2 3" key="1">
    <citation type="journal article" date="2024" name="BMC Biol.">
        <title>Comparative genomics of Ascetosporea gives new insight into the evolutionary basis for animal parasitism in Rhizaria.</title>
        <authorList>
            <person name="Hiltunen Thoren M."/>
            <person name="Onut-Brannstrom I."/>
            <person name="Alfjorden A."/>
            <person name="Peckova H."/>
            <person name="Swords F."/>
            <person name="Hooper C."/>
            <person name="Holzer A.S."/>
            <person name="Bass D."/>
            <person name="Burki F."/>
        </authorList>
    </citation>
    <scope>NUCLEOTIDE SEQUENCE [LARGE SCALE GENOMIC DNA]</scope>
    <source>
        <strain evidence="2">20-A016</strain>
    </source>
</reference>
<dbReference type="SUPFAM" id="SSF56496">
    <property type="entry name" value="Fibrinogen C-terminal domain-like"/>
    <property type="match status" value="1"/>
</dbReference>
<proteinExistence type="predicted"/>
<protein>
    <recommendedName>
        <fullName evidence="1">Fibrinogen C-terminal domain-containing protein</fullName>
    </recommendedName>
</protein>
<evidence type="ECO:0000313" key="2">
    <source>
        <dbReference type="EMBL" id="MES1923047.1"/>
    </source>
</evidence>
<gene>
    <name evidence="2" type="ORF">MHBO_004580</name>
</gene>
<dbReference type="Pfam" id="PF00147">
    <property type="entry name" value="Fibrinogen_C"/>
    <property type="match status" value="1"/>
</dbReference>
<feature type="domain" description="Fibrinogen C-terminal" evidence="1">
    <location>
        <begin position="4"/>
        <end position="55"/>
    </location>
</feature>
<evidence type="ECO:0000313" key="3">
    <source>
        <dbReference type="Proteomes" id="UP001439008"/>
    </source>
</evidence>
<dbReference type="Proteomes" id="UP001439008">
    <property type="component" value="Unassembled WGS sequence"/>
</dbReference>
<dbReference type="EMBL" id="JBDODL010004466">
    <property type="protein sequence ID" value="MES1923047.1"/>
    <property type="molecule type" value="Genomic_DNA"/>
</dbReference>
<accession>A0ABV2AUJ3</accession>
<dbReference type="Gene3D" id="3.90.215.10">
    <property type="entry name" value="Gamma Fibrinogen, chain A, domain 1"/>
    <property type="match status" value="1"/>
</dbReference>
<evidence type="ECO:0000259" key="1">
    <source>
        <dbReference type="Pfam" id="PF00147"/>
    </source>
</evidence>
<comment type="caution">
    <text evidence="2">The sequence shown here is derived from an EMBL/GenBank/DDBJ whole genome shotgun (WGS) entry which is preliminary data.</text>
</comment>